<organism evidence="1 2">
    <name type="scientific">Strongylus vulgaris</name>
    <name type="common">Blood worm</name>
    <dbReference type="NCBI Taxonomy" id="40348"/>
    <lineage>
        <taxon>Eukaryota</taxon>
        <taxon>Metazoa</taxon>
        <taxon>Ecdysozoa</taxon>
        <taxon>Nematoda</taxon>
        <taxon>Chromadorea</taxon>
        <taxon>Rhabditida</taxon>
        <taxon>Rhabditina</taxon>
        <taxon>Rhabditomorpha</taxon>
        <taxon>Strongyloidea</taxon>
        <taxon>Strongylidae</taxon>
        <taxon>Strongylus</taxon>
    </lineage>
</organism>
<name>A0A3P7ID27_STRVU</name>
<reference evidence="1 2" key="1">
    <citation type="submission" date="2018-11" db="EMBL/GenBank/DDBJ databases">
        <authorList>
            <consortium name="Pathogen Informatics"/>
        </authorList>
    </citation>
    <scope>NUCLEOTIDE SEQUENCE [LARGE SCALE GENOMIC DNA]</scope>
</reference>
<dbReference type="Proteomes" id="UP000270094">
    <property type="component" value="Unassembled WGS sequence"/>
</dbReference>
<gene>
    <name evidence="1" type="ORF">SVUK_LOCUS741</name>
</gene>
<evidence type="ECO:0000313" key="1">
    <source>
        <dbReference type="EMBL" id="VDM65743.1"/>
    </source>
</evidence>
<dbReference type="AlphaFoldDB" id="A0A3P7ID27"/>
<evidence type="ECO:0000313" key="2">
    <source>
        <dbReference type="Proteomes" id="UP000270094"/>
    </source>
</evidence>
<protein>
    <recommendedName>
        <fullName evidence="3">Endonuclease/exonuclease/phosphatase domain-containing protein</fullName>
    </recommendedName>
</protein>
<sequence length="168" mass="18699">MVVKHTMVGPRDGLPPHRGVILGVKLRTKSRPCQKPTVLLVKSLGGSVIHIGQRLAVVKAWQGPGKSLLPSTLDRIHGVGCHQEQCQVAQDAMNFGPKGHVNTRHRNSHALHLQRQDSTNADLQALLEAARRTNYHVISLQETKSRKTDVRQDQEIWIRTPEQAGKED</sequence>
<accession>A0A3P7ID27</accession>
<keyword evidence="2" id="KW-1185">Reference proteome</keyword>
<dbReference type="EMBL" id="UYYB01001312">
    <property type="protein sequence ID" value="VDM65743.1"/>
    <property type="molecule type" value="Genomic_DNA"/>
</dbReference>
<proteinExistence type="predicted"/>
<evidence type="ECO:0008006" key="3">
    <source>
        <dbReference type="Google" id="ProtNLM"/>
    </source>
</evidence>